<reference evidence="1 2" key="1">
    <citation type="submission" date="2021-01" db="EMBL/GenBank/DDBJ databases">
        <title>Draft genome sequence of Micromonospora sp. strain STR1s_6.</title>
        <authorList>
            <person name="Karlyshev A."/>
            <person name="Jawad R."/>
        </authorList>
    </citation>
    <scope>NUCLEOTIDE SEQUENCE [LARGE SCALE GENOMIC DNA]</scope>
    <source>
        <strain evidence="1 2">STR1S-6</strain>
    </source>
</reference>
<keyword evidence="2" id="KW-1185">Reference proteome</keyword>
<dbReference type="RefSeq" id="WP_203146488.1">
    <property type="nucleotide sequence ID" value="NZ_JAEVHL010000001.1"/>
</dbReference>
<dbReference type="InterPro" id="IPR027417">
    <property type="entry name" value="P-loop_NTPase"/>
</dbReference>
<dbReference type="Proteomes" id="UP000622245">
    <property type="component" value="Unassembled WGS sequence"/>
</dbReference>
<comment type="caution">
    <text evidence="1">The sequence shown here is derived from an EMBL/GenBank/DDBJ whole genome shotgun (WGS) entry which is preliminary data.</text>
</comment>
<gene>
    <name evidence="1" type="ORF">JM949_00325</name>
</gene>
<name>A0ABS1Y9E6_9ACTN</name>
<proteinExistence type="predicted"/>
<sequence length="246" mass="24587">MFTVVASVSGAAGVSTTALGVAALWPNRPALLVEADPCGGVLAARFGLAQDPGLAALAAAARHGAPVSGPVPFMQSLPLGLHALVGPGAAETAAGAVSVLAGHPQALAGLAPAVVADAGRLYPGSPAHALLGCANALVLVTSGATEHLDHLDSRLTALRTITSPGDVRVAVVGKCAYEPQEISERLGVPVGAHLPGDRWGAAVLAGRMNAPGWTRTRLAQALRSLAATVATSPQPRHARTVLEVVR</sequence>
<evidence type="ECO:0000313" key="1">
    <source>
        <dbReference type="EMBL" id="MBM0274014.1"/>
    </source>
</evidence>
<protein>
    <recommendedName>
        <fullName evidence="3">MinD-like ATPase involved in chromosome partitioning or flagellar assembly</fullName>
    </recommendedName>
</protein>
<dbReference type="SUPFAM" id="SSF52540">
    <property type="entry name" value="P-loop containing nucleoside triphosphate hydrolases"/>
    <property type="match status" value="1"/>
</dbReference>
<organism evidence="1 2">
    <name type="scientific">Micromonospora tarensis</name>
    <dbReference type="NCBI Taxonomy" id="2806100"/>
    <lineage>
        <taxon>Bacteria</taxon>
        <taxon>Bacillati</taxon>
        <taxon>Actinomycetota</taxon>
        <taxon>Actinomycetes</taxon>
        <taxon>Micromonosporales</taxon>
        <taxon>Micromonosporaceae</taxon>
        <taxon>Micromonospora</taxon>
    </lineage>
</organism>
<accession>A0ABS1Y9E6</accession>
<dbReference type="Gene3D" id="3.40.50.300">
    <property type="entry name" value="P-loop containing nucleotide triphosphate hydrolases"/>
    <property type="match status" value="1"/>
</dbReference>
<evidence type="ECO:0008006" key="3">
    <source>
        <dbReference type="Google" id="ProtNLM"/>
    </source>
</evidence>
<dbReference type="EMBL" id="JAEVHL010000001">
    <property type="protein sequence ID" value="MBM0274014.1"/>
    <property type="molecule type" value="Genomic_DNA"/>
</dbReference>
<evidence type="ECO:0000313" key="2">
    <source>
        <dbReference type="Proteomes" id="UP000622245"/>
    </source>
</evidence>